<evidence type="ECO:0000313" key="1">
    <source>
        <dbReference type="EMBL" id="KAI3742621.1"/>
    </source>
</evidence>
<protein>
    <submittedName>
        <fullName evidence="1">Uncharacterized protein</fullName>
    </submittedName>
</protein>
<reference evidence="1 2" key="2">
    <citation type="journal article" date="2022" name="Mol. Ecol. Resour.">
        <title>The genomes of chicory, endive, great burdock and yacon provide insights into Asteraceae paleo-polyploidization history and plant inulin production.</title>
        <authorList>
            <person name="Fan W."/>
            <person name="Wang S."/>
            <person name="Wang H."/>
            <person name="Wang A."/>
            <person name="Jiang F."/>
            <person name="Liu H."/>
            <person name="Zhao H."/>
            <person name="Xu D."/>
            <person name="Zhang Y."/>
        </authorList>
    </citation>
    <scope>NUCLEOTIDE SEQUENCE [LARGE SCALE GENOMIC DNA]</scope>
    <source>
        <strain evidence="2">cv. Yunnan</strain>
        <tissue evidence="1">Leaves</tissue>
    </source>
</reference>
<dbReference type="Proteomes" id="UP001056120">
    <property type="component" value="Linkage Group LG20"/>
</dbReference>
<keyword evidence="2" id="KW-1185">Reference proteome</keyword>
<reference evidence="2" key="1">
    <citation type="journal article" date="2022" name="Mol. Ecol. Resour.">
        <title>The genomes of chicory, endive, great burdock and yacon provide insights into Asteraceae palaeo-polyploidization history and plant inulin production.</title>
        <authorList>
            <person name="Fan W."/>
            <person name="Wang S."/>
            <person name="Wang H."/>
            <person name="Wang A."/>
            <person name="Jiang F."/>
            <person name="Liu H."/>
            <person name="Zhao H."/>
            <person name="Xu D."/>
            <person name="Zhang Y."/>
        </authorList>
    </citation>
    <scope>NUCLEOTIDE SEQUENCE [LARGE SCALE GENOMIC DNA]</scope>
    <source>
        <strain evidence="2">cv. Yunnan</strain>
    </source>
</reference>
<proteinExistence type="predicted"/>
<evidence type="ECO:0000313" key="2">
    <source>
        <dbReference type="Proteomes" id="UP001056120"/>
    </source>
</evidence>
<gene>
    <name evidence="1" type="ORF">L1987_60310</name>
</gene>
<organism evidence="1 2">
    <name type="scientific">Smallanthus sonchifolius</name>
    <dbReference type="NCBI Taxonomy" id="185202"/>
    <lineage>
        <taxon>Eukaryota</taxon>
        <taxon>Viridiplantae</taxon>
        <taxon>Streptophyta</taxon>
        <taxon>Embryophyta</taxon>
        <taxon>Tracheophyta</taxon>
        <taxon>Spermatophyta</taxon>
        <taxon>Magnoliopsida</taxon>
        <taxon>eudicotyledons</taxon>
        <taxon>Gunneridae</taxon>
        <taxon>Pentapetalae</taxon>
        <taxon>asterids</taxon>
        <taxon>campanulids</taxon>
        <taxon>Asterales</taxon>
        <taxon>Asteraceae</taxon>
        <taxon>Asteroideae</taxon>
        <taxon>Heliantheae alliance</taxon>
        <taxon>Millerieae</taxon>
        <taxon>Smallanthus</taxon>
    </lineage>
</organism>
<comment type="caution">
    <text evidence="1">The sequence shown here is derived from an EMBL/GenBank/DDBJ whole genome shotgun (WGS) entry which is preliminary data.</text>
</comment>
<name>A0ACB9D7Y9_9ASTR</name>
<sequence length="168" mass="18103">MYQGNRSQVSQGYQGRGRGTGYRGRGRNSRGRGRGQSPSGPWTNTPYLANNWSPPPPPMPTQGPSPQGNQRWANNWTNTPNWNSNNSPGTMSQAQQAQQFGIPSTHVAAQQNGQTVPSSPLPAHGPPPGFEAYSAFSPTDLSQALQQVHLNATDQSWYMDSGASSHIS</sequence>
<dbReference type="EMBL" id="CM042037">
    <property type="protein sequence ID" value="KAI3742621.1"/>
    <property type="molecule type" value="Genomic_DNA"/>
</dbReference>
<accession>A0ACB9D7Y9</accession>